<proteinExistence type="predicted"/>
<protein>
    <recommendedName>
        <fullName evidence="5">Transmembrane protein</fullName>
    </recommendedName>
</protein>
<dbReference type="EMBL" id="DF847227">
    <property type="protein sequence ID" value="GAT51558.1"/>
    <property type="molecule type" value="Genomic_DNA"/>
</dbReference>
<accession>A0ABQ0LKD4</accession>
<feature type="region of interest" description="Disordered" evidence="1">
    <location>
        <begin position="1"/>
        <end position="89"/>
    </location>
</feature>
<evidence type="ECO:0000313" key="3">
    <source>
        <dbReference type="EMBL" id="GAT51558.1"/>
    </source>
</evidence>
<keyword evidence="2" id="KW-0472">Membrane</keyword>
<name>A0ABQ0LKD4_MYCCL</name>
<reference evidence="3" key="1">
    <citation type="submission" date="2014-09" db="EMBL/GenBank/DDBJ databases">
        <title>Genome sequence of the luminous mushroom Mycena chlorophos for searching fungal bioluminescence genes.</title>
        <authorList>
            <person name="Tanaka Y."/>
            <person name="Kasuga D."/>
            <person name="Oba Y."/>
            <person name="Hase S."/>
            <person name="Sato K."/>
            <person name="Oba Y."/>
            <person name="Sakakibara Y."/>
        </authorList>
    </citation>
    <scope>NUCLEOTIDE SEQUENCE</scope>
</reference>
<evidence type="ECO:0000256" key="2">
    <source>
        <dbReference type="SAM" id="Phobius"/>
    </source>
</evidence>
<keyword evidence="2" id="KW-0812">Transmembrane</keyword>
<evidence type="ECO:0008006" key="5">
    <source>
        <dbReference type="Google" id="ProtNLM"/>
    </source>
</evidence>
<gene>
    <name evidence="3" type="ORF">MCHLO_08689</name>
</gene>
<organism evidence="3 4">
    <name type="scientific">Mycena chlorophos</name>
    <name type="common">Agaric fungus</name>
    <name type="synonym">Agaricus chlorophos</name>
    <dbReference type="NCBI Taxonomy" id="658473"/>
    <lineage>
        <taxon>Eukaryota</taxon>
        <taxon>Fungi</taxon>
        <taxon>Dikarya</taxon>
        <taxon>Basidiomycota</taxon>
        <taxon>Agaricomycotina</taxon>
        <taxon>Agaricomycetes</taxon>
        <taxon>Agaricomycetidae</taxon>
        <taxon>Agaricales</taxon>
        <taxon>Marasmiineae</taxon>
        <taxon>Mycenaceae</taxon>
        <taxon>Mycena</taxon>
    </lineage>
</organism>
<evidence type="ECO:0000256" key="1">
    <source>
        <dbReference type="SAM" id="MobiDB-lite"/>
    </source>
</evidence>
<keyword evidence="2" id="KW-1133">Transmembrane helix</keyword>
<evidence type="ECO:0000313" key="4">
    <source>
        <dbReference type="Proteomes" id="UP000815677"/>
    </source>
</evidence>
<keyword evidence="4" id="KW-1185">Reference proteome</keyword>
<sequence>MIVVEPDPKGSAPGPSIAPVRGSSPPPPYVGGSTSIPSQGRNPELPSAFRPPSPSSFPHAHPHTNTTSSGPTPLLRSAQATTPDGQYAYYDPRSAYSLAQADRRAQERFWSALGAAMGIIVFLWLIGLASYFISDFGFNVAAITLSS</sequence>
<feature type="transmembrane region" description="Helical" evidence="2">
    <location>
        <begin position="109"/>
        <end position="133"/>
    </location>
</feature>
<dbReference type="Proteomes" id="UP000815677">
    <property type="component" value="Unassembled WGS sequence"/>
</dbReference>